<gene>
    <name evidence="3" type="ORF">SSX86_016155</name>
</gene>
<dbReference type="InterPro" id="IPR025398">
    <property type="entry name" value="DUF4371"/>
</dbReference>
<name>A0AAP0D1P3_9ASTR</name>
<evidence type="ECO:0000259" key="2">
    <source>
        <dbReference type="SMART" id="SM00597"/>
    </source>
</evidence>
<dbReference type="InterPro" id="IPR006580">
    <property type="entry name" value="Znf_TTF"/>
</dbReference>
<proteinExistence type="predicted"/>
<feature type="domain" description="TTF-type" evidence="2">
    <location>
        <begin position="78"/>
        <end position="168"/>
    </location>
</feature>
<dbReference type="InterPro" id="IPR012337">
    <property type="entry name" value="RNaseH-like_sf"/>
</dbReference>
<dbReference type="Pfam" id="PF14291">
    <property type="entry name" value="DUF4371"/>
    <property type="match status" value="1"/>
</dbReference>
<dbReference type="PANTHER" id="PTHR11697:SF230">
    <property type="entry name" value="ZINC FINGER, MYM DOMAIN CONTAINING 1"/>
    <property type="match status" value="1"/>
</dbReference>
<feature type="region of interest" description="Disordered" evidence="1">
    <location>
        <begin position="1"/>
        <end position="48"/>
    </location>
</feature>
<accession>A0AAP0D1P3</accession>
<reference evidence="3 4" key="1">
    <citation type="submission" date="2024-04" db="EMBL/GenBank/DDBJ databases">
        <title>The reference genome of an endangered Asteraceae, Deinandra increscens subsp. villosa, native to the Central Coast of California.</title>
        <authorList>
            <person name="Guilliams M."/>
            <person name="Hasenstab-Lehman K."/>
            <person name="Meyer R."/>
            <person name="Mcevoy S."/>
        </authorList>
    </citation>
    <scope>NUCLEOTIDE SEQUENCE [LARGE SCALE GENOMIC DNA]</scope>
    <source>
        <tissue evidence="3">Leaf</tissue>
    </source>
</reference>
<organism evidence="3 4">
    <name type="scientific">Deinandra increscens subsp. villosa</name>
    <dbReference type="NCBI Taxonomy" id="3103831"/>
    <lineage>
        <taxon>Eukaryota</taxon>
        <taxon>Viridiplantae</taxon>
        <taxon>Streptophyta</taxon>
        <taxon>Embryophyta</taxon>
        <taxon>Tracheophyta</taxon>
        <taxon>Spermatophyta</taxon>
        <taxon>Magnoliopsida</taxon>
        <taxon>eudicotyledons</taxon>
        <taxon>Gunneridae</taxon>
        <taxon>Pentapetalae</taxon>
        <taxon>asterids</taxon>
        <taxon>campanulids</taxon>
        <taxon>Asterales</taxon>
        <taxon>Asteraceae</taxon>
        <taxon>Asteroideae</taxon>
        <taxon>Heliantheae alliance</taxon>
        <taxon>Madieae</taxon>
        <taxon>Madiinae</taxon>
        <taxon>Deinandra</taxon>
    </lineage>
</organism>
<evidence type="ECO:0000313" key="3">
    <source>
        <dbReference type="EMBL" id="KAK9064773.1"/>
    </source>
</evidence>
<dbReference type="AlphaFoldDB" id="A0AAP0D1P3"/>
<feature type="compositionally biased region" description="Low complexity" evidence="1">
    <location>
        <begin position="14"/>
        <end position="23"/>
    </location>
</feature>
<sequence>MNLTNYFKRKSSDFDSSSSSNSNPAKIDINNLPWDPSERKPIASYHPSQRDDIRRAYLARGPCQPKVKEFPQRDICGNLRRFRREWFKEYGNWLEYSEKSDKAYCLYCYLFKESGQKEAFVNEGFNGWNKKDRFTSHVGDINSFHNKACKKGEDLRKAEQSIHVAFEKQTDKQKKEYKIRLSTSIILIKALLKGGLPFRGHDESEDSLYRGHFLEFLKLLGEINESIGNVILGNAPRNNQMTSPPIQKDICNCFAQEVLKQIFEELGDEVFSILVDESRDISKKEQMAVILRYVDKLGPVKERFIGLVHVMETSALSLKSAVDELFARYNLSLTKVRGQGYDGASNMAGEFNGLKALILKENSSAYFVHCFAHQLQLVIVALANNHDELYKFFQEVSNLTNVVCGSCKRIDIGREKQREALRESIGRLEVETGSGKNQELSLARAGDTRWSSHYKTLLRLYQLYPTVIEVLEHIEKWGEVNASKRQASGLQKYMKTFDFVYYLHLMKEILGVTNKLCETLQKKDQDILIAIGQVKSTKKEL</sequence>
<dbReference type="SMART" id="SM00597">
    <property type="entry name" value="ZnF_TTF"/>
    <property type="match status" value="1"/>
</dbReference>
<dbReference type="InterPro" id="IPR055298">
    <property type="entry name" value="AtLOH3-like"/>
</dbReference>
<dbReference type="EMBL" id="JBCNJP010000017">
    <property type="protein sequence ID" value="KAK9064773.1"/>
    <property type="molecule type" value="Genomic_DNA"/>
</dbReference>
<evidence type="ECO:0000313" key="4">
    <source>
        <dbReference type="Proteomes" id="UP001408789"/>
    </source>
</evidence>
<evidence type="ECO:0000256" key="1">
    <source>
        <dbReference type="SAM" id="MobiDB-lite"/>
    </source>
</evidence>
<dbReference type="Proteomes" id="UP001408789">
    <property type="component" value="Unassembled WGS sequence"/>
</dbReference>
<protein>
    <recommendedName>
        <fullName evidence="2">TTF-type domain-containing protein</fullName>
    </recommendedName>
</protein>
<dbReference type="SUPFAM" id="SSF53098">
    <property type="entry name" value="Ribonuclease H-like"/>
    <property type="match status" value="1"/>
</dbReference>
<comment type="caution">
    <text evidence="3">The sequence shown here is derived from an EMBL/GenBank/DDBJ whole genome shotgun (WGS) entry which is preliminary data.</text>
</comment>
<dbReference type="PANTHER" id="PTHR11697">
    <property type="entry name" value="GENERAL TRANSCRIPTION FACTOR 2-RELATED ZINC FINGER PROTEIN"/>
    <property type="match status" value="1"/>
</dbReference>
<keyword evidence="4" id="KW-1185">Reference proteome</keyword>